<dbReference type="PANTHER" id="PTHR30185">
    <property type="entry name" value="CRYPTIC BETA-GLUCOSIDE BGL OPERON ANTITERMINATOR"/>
    <property type="match status" value="1"/>
</dbReference>
<organism evidence="3 4">
    <name type="scientific">Gilliamella bombicola</name>
    <dbReference type="NCBI Taxonomy" id="1798182"/>
    <lineage>
        <taxon>Bacteria</taxon>
        <taxon>Pseudomonadati</taxon>
        <taxon>Pseudomonadota</taxon>
        <taxon>Gammaproteobacteria</taxon>
        <taxon>Orbales</taxon>
        <taxon>Orbaceae</taxon>
        <taxon>Gilliamella</taxon>
    </lineage>
</organism>
<dbReference type="AlphaFoldDB" id="A0A1C4BI16"/>
<evidence type="ECO:0000256" key="1">
    <source>
        <dbReference type="ARBA" id="ARBA00022737"/>
    </source>
</evidence>
<gene>
    <name evidence="3" type="ORF">GA0061081_104164</name>
</gene>
<dbReference type="InterPro" id="IPR011608">
    <property type="entry name" value="PRD"/>
</dbReference>
<reference evidence="4" key="1">
    <citation type="submission" date="2016-08" db="EMBL/GenBank/DDBJ databases">
        <authorList>
            <person name="Varghese N."/>
            <person name="Submissions Spin"/>
        </authorList>
    </citation>
    <scope>NUCLEOTIDE SEQUENCE [LARGE SCALE GENOMIC DNA]</scope>
    <source>
        <strain evidence="4">R-53248</strain>
    </source>
</reference>
<dbReference type="GO" id="GO:0006355">
    <property type="term" value="P:regulation of DNA-templated transcription"/>
    <property type="evidence" value="ECO:0007669"/>
    <property type="project" value="InterPro"/>
</dbReference>
<keyword evidence="1" id="KW-0677">Repeat</keyword>
<dbReference type="Pfam" id="PF00874">
    <property type="entry name" value="PRD"/>
    <property type="match status" value="2"/>
</dbReference>
<evidence type="ECO:0000259" key="2">
    <source>
        <dbReference type="PROSITE" id="PS51372"/>
    </source>
</evidence>
<dbReference type="SUPFAM" id="SSF50151">
    <property type="entry name" value="SacY-like RNA-binding domain"/>
    <property type="match status" value="1"/>
</dbReference>
<dbReference type="Gene3D" id="2.30.24.10">
    <property type="entry name" value="CAT RNA-binding domain"/>
    <property type="match status" value="1"/>
</dbReference>
<dbReference type="InterPro" id="IPR004341">
    <property type="entry name" value="CAT_RNA-bd_dom"/>
</dbReference>
<dbReference type="PANTHER" id="PTHR30185:SF15">
    <property type="entry name" value="CRYPTIC BETA-GLUCOSIDE BGL OPERON ANTITERMINATOR"/>
    <property type="match status" value="1"/>
</dbReference>
<evidence type="ECO:0000313" key="4">
    <source>
        <dbReference type="Proteomes" id="UP000199670"/>
    </source>
</evidence>
<dbReference type="GO" id="GO:0003723">
    <property type="term" value="F:RNA binding"/>
    <property type="evidence" value="ECO:0007669"/>
    <property type="project" value="InterPro"/>
</dbReference>
<dbReference type="InterPro" id="IPR050661">
    <property type="entry name" value="BglG_antiterminators"/>
</dbReference>
<accession>A0A1C4BI16</accession>
<sequence length="281" mass="32843">MLMITFRVDKILNNSLVLSKNSDNNEVILMGKGIGFNAKVGDDISSDLIEKCFVLQQITGIQGYLKLIESLPDDYIELTRSLLDYASKTLNTNFRETLFFTLLDHLSYAIERYYSGVIIQNRLLHEVKSFYPNEFKVAEYGITYINEQLNIALPEEEAGNIAFHLVNGQSHQQTMQNTLLSVKILKDIFNIIQFNFAIEINKQSLNYSRFLTHMQFFIQRIFEQQQLHSDNDFIFRQVIEQYPDEFKCAHAIKKYLINQLNITISNEEILYLILHIIRIVH</sequence>
<dbReference type="InterPro" id="IPR036650">
    <property type="entry name" value="CAT_RNA-bd_dom_sf"/>
</dbReference>
<evidence type="ECO:0000313" key="3">
    <source>
        <dbReference type="EMBL" id="SCC06368.1"/>
    </source>
</evidence>
<dbReference type="STRING" id="1798182.GA0061081_104164"/>
<dbReference type="Pfam" id="PF03123">
    <property type="entry name" value="CAT_RBD"/>
    <property type="match status" value="1"/>
</dbReference>
<keyword evidence="4" id="KW-1185">Reference proteome</keyword>
<feature type="domain" description="PRD" evidence="2">
    <location>
        <begin position="70"/>
        <end position="175"/>
    </location>
</feature>
<feature type="domain" description="PRD" evidence="2">
    <location>
        <begin position="176"/>
        <end position="281"/>
    </location>
</feature>
<name>A0A1C4BI16_9GAMM</name>
<protein>
    <submittedName>
        <fullName evidence="3">Transcriptional antiterminator, BglG family</fullName>
    </submittedName>
</protein>
<proteinExistence type="predicted"/>
<dbReference type="Gene3D" id="1.10.1790.10">
    <property type="entry name" value="PRD domain"/>
    <property type="match status" value="2"/>
</dbReference>
<dbReference type="EMBL" id="FMAQ01000004">
    <property type="protein sequence ID" value="SCC06368.1"/>
    <property type="molecule type" value="Genomic_DNA"/>
</dbReference>
<dbReference type="SUPFAM" id="SSF63520">
    <property type="entry name" value="PTS-regulatory domain, PRD"/>
    <property type="match status" value="2"/>
</dbReference>
<dbReference type="InterPro" id="IPR036634">
    <property type="entry name" value="PRD_sf"/>
</dbReference>
<dbReference type="SMART" id="SM01061">
    <property type="entry name" value="CAT_RBD"/>
    <property type="match status" value="1"/>
</dbReference>
<dbReference type="PROSITE" id="PS51372">
    <property type="entry name" value="PRD_2"/>
    <property type="match status" value="2"/>
</dbReference>
<dbReference type="Proteomes" id="UP000199670">
    <property type="component" value="Unassembled WGS sequence"/>
</dbReference>